<evidence type="ECO:0000259" key="4">
    <source>
        <dbReference type="PROSITE" id="PS50156"/>
    </source>
</evidence>
<dbReference type="PANTHER" id="PTHR10796:SF92">
    <property type="entry name" value="PATCHED-RELATED, ISOFORM A"/>
    <property type="match status" value="1"/>
</dbReference>
<dbReference type="InterPro" id="IPR051697">
    <property type="entry name" value="Patched_domain-protein"/>
</dbReference>
<dbReference type="InterPro" id="IPR053958">
    <property type="entry name" value="HMGCR/SNAP/NPC1-like_SSD"/>
</dbReference>
<dbReference type="Gene3D" id="1.20.1640.10">
    <property type="entry name" value="Multidrug efflux transporter AcrB transmembrane domain"/>
    <property type="match status" value="1"/>
</dbReference>
<keyword evidence="3" id="KW-0472">Membrane</keyword>
<gene>
    <name evidence="5" type="ORF">APAL1065_LOCUS27082</name>
</gene>
<dbReference type="Pfam" id="PF12349">
    <property type="entry name" value="Sterol-sensing"/>
    <property type="match status" value="1"/>
</dbReference>
<protein>
    <recommendedName>
        <fullName evidence="4">SSD domain-containing protein</fullName>
    </recommendedName>
</protein>
<feature type="transmembrane region" description="Helical" evidence="3">
    <location>
        <begin position="439"/>
        <end position="462"/>
    </location>
</feature>
<evidence type="ECO:0000256" key="2">
    <source>
        <dbReference type="SAM" id="MobiDB-lite"/>
    </source>
</evidence>
<evidence type="ECO:0000256" key="3">
    <source>
        <dbReference type="SAM" id="Phobius"/>
    </source>
</evidence>
<keyword evidence="3" id="KW-0812">Transmembrane</keyword>
<feature type="domain" description="SSD" evidence="4">
    <location>
        <begin position="1"/>
        <end position="44"/>
    </location>
</feature>
<organism evidence="5">
    <name type="scientific">Entomoneis paludosa</name>
    <dbReference type="NCBI Taxonomy" id="265537"/>
    <lineage>
        <taxon>Eukaryota</taxon>
        <taxon>Sar</taxon>
        <taxon>Stramenopiles</taxon>
        <taxon>Ochrophyta</taxon>
        <taxon>Bacillariophyta</taxon>
        <taxon>Bacillariophyceae</taxon>
        <taxon>Bacillariophycidae</taxon>
        <taxon>Entomoneidaceae</taxon>
        <taxon>Entomoneis</taxon>
    </lineage>
</organism>
<feature type="region of interest" description="Disordered" evidence="2">
    <location>
        <begin position="66"/>
        <end position="88"/>
    </location>
</feature>
<evidence type="ECO:0000313" key="5">
    <source>
        <dbReference type="EMBL" id="CAD9994790.1"/>
    </source>
</evidence>
<dbReference type="EMBL" id="HBHT01040313">
    <property type="protein sequence ID" value="CAD9994790.1"/>
    <property type="molecule type" value="Transcribed_RNA"/>
</dbReference>
<keyword evidence="3" id="KW-1133">Transmembrane helix</keyword>
<dbReference type="PANTHER" id="PTHR10796">
    <property type="entry name" value="PATCHED-RELATED"/>
    <property type="match status" value="1"/>
</dbReference>
<accession>A0A7S2YTK4</accession>
<feature type="transmembrane region" description="Helical" evidence="3">
    <location>
        <begin position="320"/>
        <end position="339"/>
    </location>
</feature>
<reference evidence="5" key="1">
    <citation type="submission" date="2021-01" db="EMBL/GenBank/DDBJ databases">
        <authorList>
            <person name="Corre E."/>
            <person name="Pelletier E."/>
            <person name="Niang G."/>
            <person name="Scheremetjew M."/>
            <person name="Finn R."/>
            <person name="Kale V."/>
            <person name="Holt S."/>
            <person name="Cochrane G."/>
            <person name="Meng A."/>
            <person name="Brown T."/>
            <person name="Cohen L."/>
        </authorList>
    </citation>
    <scope>NUCLEOTIDE SEQUENCE</scope>
    <source>
        <strain evidence="5">CCMP125</strain>
    </source>
</reference>
<comment type="similarity">
    <text evidence="1">Belongs to the patched family.</text>
</comment>
<evidence type="ECO:0000256" key="1">
    <source>
        <dbReference type="ARBA" id="ARBA00005585"/>
    </source>
</evidence>
<dbReference type="InterPro" id="IPR000731">
    <property type="entry name" value="SSD"/>
</dbReference>
<feature type="transmembrane region" description="Helical" evidence="3">
    <location>
        <begin position="15"/>
        <end position="44"/>
    </location>
</feature>
<sequence>MLVGDNPNLSCSIPAVFWLCLYAFPSVAFVYLYQLTFFVACIVLDQRRIQSNKRDILICVTYKPKGKPEEPAADEQEDGDSDSSSESQIENERQKLFEGWMRAYAEVLLRPWVKAVVVAIFLSFAGLCAYSASQMTQEFSFTEVVPDDSYLIDVTGALENYASETIFSPSCYFRNVDQSNTTIQDQMVHYVDQMVAMEYISRPPNHFWVDDFRAFVNSSDIEDELFEAQMDAFLSNDVYFDLYREKIDRDESGRVIMSRVALFMDKVNEKDVNEQVDVLMEQREISLSQPVNQGADEFAFFTYEDAYNIWEFYAVAVDELILTTVIGIVVMSGIALFFVPHWTAVLFVFPTVSLLYVDLLGILQWGNVHINAVMYVCLVISIGLLVDFVLHMTIRYYECEGNRREKTIKMLETMGVSILVGGISTFLGTLPLAFSTSSIFYTVFLSFLALVVTGIGHSLVLLPVVLSTVGPEDEVPHSSNLSMSFRDTTARSMLADES</sequence>
<dbReference type="AlphaFoldDB" id="A0A7S2YTK4"/>
<feature type="transmembrane region" description="Helical" evidence="3">
    <location>
        <begin position="372"/>
        <end position="390"/>
    </location>
</feature>
<feature type="compositionally biased region" description="Acidic residues" evidence="2">
    <location>
        <begin position="71"/>
        <end position="83"/>
    </location>
</feature>
<feature type="transmembrane region" description="Helical" evidence="3">
    <location>
        <begin position="411"/>
        <end position="433"/>
    </location>
</feature>
<feature type="transmembrane region" description="Helical" evidence="3">
    <location>
        <begin position="346"/>
        <end position="366"/>
    </location>
</feature>
<name>A0A7S2YTK4_9STRA</name>
<feature type="transmembrane region" description="Helical" evidence="3">
    <location>
        <begin position="112"/>
        <end position="132"/>
    </location>
</feature>
<proteinExistence type="inferred from homology"/>
<dbReference type="GO" id="GO:0016020">
    <property type="term" value="C:membrane"/>
    <property type="evidence" value="ECO:0007669"/>
    <property type="project" value="TreeGrafter"/>
</dbReference>
<dbReference type="PROSITE" id="PS50156">
    <property type="entry name" value="SSD"/>
    <property type="match status" value="1"/>
</dbReference>
<dbReference type="SUPFAM" id="SSF82866">
    <property type="entry name" value="Multidrug efflux transporter AcrB transmembrane domain"/>
    <property type="match status" value="1"/>
</dbReference>